<dbReference type="Proteomes" id="UP000022835">
    <property type="component" value="Unassembled WGS sequence"/>
</dbReference>
<sequence length="67" mass="6898">MPVVAGVDGDLAVDALDESIGDTEFDGGQDGFEEDLEALPSDTNTEIRERLAAVIQPLSNLLAAPGG</sequence>
<accession>A0A064CF07</accession>
<protein>
    <submittedName>
        <fullName evidence="1">Uncharacterized protein</fullName>
    </submittedName>
</protein>
<keyword evidence="2" id="KW-1185">Reference proteome</keyword>
<organism evidence="1 2">
    <name type="scientific">Mycolicibacterium aromaticivorans JS19b1 = JCM 16368</name>
    <dbReference type="NCBI Taxonomy" id="1440774"/>
    <lineage>
        <taxon>Bacteria</taxon>
        <taxon>Bacillati</taxon>
        <taxon>Actinomycetota</taxon>
        <taxon>Actinomycetes</taxon>
        <taxon>Mycobacteriales</taxon>
        <taxon>Mycobacteriaceae</taxon>
        <taxon>Mycolicibacterium</taxon>
    </lineage>
</organism>
<evidence type="ECO:0000313" key="1">
    <source>
        <dbReference type="EMBL" id="KDE97317.1"/>
    </source>
</evidence>
<dbReference type="EMBL" id="JALN02000002">
    <property type="protein sequence ID" value="KDE97317.1"/>
    <property type="molecule type" value="Genomic_DNA"/>
</dbReference>
<dbReference type="AlphaFoldDB" id="A0A064CF07"/>
<dbReference type="RefSeq" id="WP_036348725.1">
    <property type="nucleotide sequence ID" value="NZ_JALN02000002.1"/>
</dbReference>
<evidence type="ECO:0000313" key="2">
    <source>
        <dbReference type="Proteomes" id="UP000022835"/>
    </source>
</evidence>
<name>A0A064CF07_9MYCO</name>
<proteinExistence type="predicted"/>
<reference evidence="1" key="1">
    <citation type="submission" date="2014-05" db="EMBL/GenBank/DDBJ databases">
        <title>Genome sequence of Mycobacterium aromaticivorans strain JS19b1T (= DSM 45407T).</title>
        <authorList>
            <person name="Kwak Y."/>
            <person name="Park G.-S."/>
            <person name="Li Q.X."/>
            <person name="Lee S.-E."/>
            <person name="Shin J.-H."/>
        </authorList>
    </citation>
    <scope>NUCLEOTIDE SEQUENCE [LARGE SCALE GENOMIC DNA]</scope>
    <source>
        <strain evidence="1">JS19b1</strain>
    </source>
</reference>
<comment type="caution">
    <text evidence="1">The sequence shown here is derived from an EMBL/GenBank/DDBJ whole genome shotgun (WGS) entry which is preliminary data.</text>
</comment>
<gene>
    <name evidence="1" type="ORF">Y900_029125</name>
</gene>